<dbReference type="InterPro" id="IPR001451">
    <property type="entry name" value="Hexapep"/>
</dbReference>
<accession>A0A174UW94</accession>
<gene>
    <name evidence="7" type="primary">lacA_4</name>
    <name evidence="7" type="ORF">ERS852558_02363</name>
</gene>
<name>A0A174UW94_9BACE</name>
<dbReference type="PIRSF" id="PIRSF000441">
    <property type="entry name" value="CysE"/>
    <property type="match status" value="1"/>
</dbReference>
<evidence type="ECO:0000256" key="1">
    <source>
        <dbReference type="ARBA" id="ARBA00007274"/>
    </source>
</evidence>
<dbReference type="Pfam" id="PF00132">
    <property type="entry name" value="Hexapep"/>
    <property type="match status" value="1"/>
</dbReference>
<protein>
    <recommendedName>
        <fullName evidence="5">Serine acetyltransferase</fullName>
        <ecNumber evidence="5">2.3.1.30</ecNumber>
    </recommendedName>
</protein>
<evidence type="ECO:0000256" key="4">
    <source>
        <dbReference type="ARBA" id="ARBA00023315"/>
    </source>
</evidence>
<reference evidence="7 8" key="1">
    <citation type="submission" date="2015-09" db="EMBL/GenBank/DDBJ databases">
        <authorList>
            <consortium name="Pathogen Informatics"/>
        </authorList>
    </citation>
    <scope>NUCLEOTIDE SEQUENCE [LARGE SCALE GENOMIC DNA]</scope>
    <source>
        <strain evidence="7 8">2789STDY5834946</strain>
    </source>
</reference>
<evidence type="ECO:0000313" key="8">
    <source>
        <dbReference type="Proteomes" id="UP000095725"/>
    </source>
</evidence>
<evidence type="ECO:0000256" key="5">
    <source>
        <dbReference type="PIRNR" id="PIRNR000441"/>
    </source>
</evidence>
<sequence length="202" mass="22851">MMNKRKLRDQLRLTESILFSWLYIPHILIYFCKRSLRETINADLDRRMKKSNLNMRLGVMFLYYLHTDRYFRNLFYHRAGTIVGAVIGWYRPGDKYFVISKTTMIGEGAYFAHPFSSEINAKSIGRNFSCRHLTTLGNKVDGDNDNRPIIGDNVTLGVNVTIIGGVTIGNNVVIGAGSVVVKDIPDNCVAVGNPCRVIKTLD</sequence>
<evidence type="ECO:0000313" key="7">
    <source>
        <dbReference type="EMBL" id="CUQ26512.1"/>
    </source>
</evidence>
<dbReference type="InterPro" id="IPR005881">
    <property type="entry name" value="Ser_O-AcTrfase"/>
</dbReference>
<dbReference type="Gene3D" id="2.160.10.10">
    <property type="entry name" value="Hexapeptide repeat proteins"/>
    <property type="match status" value="1"/>
</dbReference>
<comment type="catalytic activity">
    <reaction evidence="5">
        <text>L-serine + acetyl-CoA = O-acetyl-L-serine + CoA</text>
        <dbReference type="Rhea" id="RHEA:24560"/>
        <dbReference type="ChEBI" id="CHEBI:33384"/>
        <dbReference type="ChEBI" id="CHEBI:57287"/>
        <dbReference type="ChEBI" id="CHEBI:57288"/>
        <dbReference type="ChEBI" id="CHEBI:58340"/>
        <dbReference type="EC" id="2.3.1.30"/>
    </reaction>
</comment>
<dbReference type="InterPro" id="IPR045304">
    <property type="entry name" value="LbH_SAT"/>
</dbReference>
<proteinExistence type="inferred from homology"/>
<keyword evidence="4 5" id="KW-0012">Acyltransferase</keyword>
<keyword evidence="2 5" id="KW-0808">Transferase</keyword>
<dbReference type="CDD" id="cd03354">
    <property type="entry name" value="LbH_SAT"/>
    <property type="match status" value="1"/>
</dbReference>
<dbReference type="AlphaFoldDB" id="A0A174UW94"/>
<dbReference type="PANTHER" id="PTHR43017:SF1">
    <property type="entry name" value="ACETYLTRANSFERASE YJL218W-RELATED"/>
    <property type="match status" value="1"/>
</dbReference>
<organism evidence="7 8">
    <name type="scientific">Bacteroides caccae</name>
    <dbReference type="NCBI Taxonomy" id="47678"/>
    <lineage>
        <taxon>Bacteria</taxon>
        <taxon>Pseudomonadati</taxon>
        <taxon>Bacteroidota</taxon>
        <taxon>Bacteroidia</taxon>
        <taxon>Bacteroidales</taxon>
        <taxon>Bacteroidaceae</taxon>
        <taxon>Bacteroides</taxon>
    </lineage>
</organism>
<dbReference type="InterPro" id="IPR018357">
    <property type="entry name" value="Hexapep_transf_CS"/>
</dbReference>
<dbReference type="PANTHER" id="PTHR43017">
    <property type="entry name" value="GALACTOSIDE O-ACETYLTRANSFERASE"/>
    <property type="match status" value="1"/>
</dbReference>
<dbReference type="InterPro" id="IPR011004">
    <property type="entry name" value="Trimer_LpxA-like_sf"/>
</dbReference>
<dbReference type="SUPFAM" id="SSF51161">
    <property type="entry name" value="Trimeric LpxA-like enzymes"/>
    <property type="match status" value="1"/>
</dbReference>
<evidence type="ECO:0000256" key="2">
    <source>
        <dbReference type="ARBA" id="ARBA00022679"/>
    </source>
</evidence>
<keyword evidence="3" id="KW-0677">Repeat</keyword>
<keyword evidence="6" id="KW-1133">Transmembrane helix</keyword>
<dbReference type="GO" id="GO:0008870">
    <property type="term" value="F:galactoside O-acetyltransferase activity"/>
    <property type="evidence" value="ECO:0007669"/>
    <property type="project" value="TreeGrafter"/>
</dbReference>
<dbReference type="GO" id="GO:0005737">
    <property type="term" value="C:cytoplasm"/>
    <property type="evidence" value="ECO:0007669"/>
    <property type="project" value="InterPro"/>
</dbReference>
<dbReference type="GO" id="GO:0006535">
    <property type="term" value="P:cysteine biosynthetic process from serine"/>
    <property type="evidence" value="ECO:0007669"/>
    <property type="project" value="InterPro"/>
</dbReference>
<dbReference type="EC" id="2.3.1.30" evidence="5"/>
<dbReference type="PROSITE" id="PS00101">
    <property type="entry name" value="HEXAPEP_TRANSFERASES"/>
    <property type="match status" value="1"/>
</dbReference>
<comment type="similarity">
    <text evidence="1 5">Belongs to the transferase hexapeptide repeat family.</text>
</comment>
<dbReference type="GO" id="GO:0009001">
    <property type="term" value="F:serine O-acetyltransferase activity"/>
    <property type="evidence" value="ECO:0007669"/>
    <property type="project" value="UniProtKB-EC"/>
</dbReference>
<dbReference type="InterPro" id="IPR039369">
    <property type="entry name" value="LacA-like"/>
</dbReference>
<keyword evidence="6" id="KW-0472">Membrane</keyword>
<evidence type="ECO:0000256" key="6">
    <source>
        <dbReference type="SAM" id="Phobius"/>
    </source>
</evidence>
<keyword evidence="6" id="KW-0812">Transmembrane</keyword>
<feature type="transmembrane region" description="Helical" evidence="6">
    <location>
        <begin position="12"/>
        <end position="31"/>
    </location>
</feature>
<dbReference type="Proteomes" id="UP000095725">
    <property type="component" value="Unassembled WGS sequence"/>
</dbReference>
<dbReference type="EMBL" id="CZBL01000009">
    <property type="protein sequence ID" value="CUQ26512.1"/>
    <property type="molecule type" value="Genomic_DNA"/>
</dbReference>
<evidence type="ECO:0000256" key="3">
    <source>
        <dbReference type="ARBA" id="ARBA00022737"/>
    </source>
</evidence>